<dbReference type="InterPro" id="IPR035892">
    <property type="entry name" value="C2_domain_sf"/>
</dbReference>
<reference evidence="2 3" key="1">
    <citation type="journal article" date="2013" name="Curr. Biol.">
        <title>The Genome of the Foraminiferan Reticulomyxa filosa.</title>
        <authorList>
            <person name="Glockner G."/>
            <person name="Hulsmann N."/>
            <person name="Schleicher M."/>
            <person name="Noegel A.A."/>
            <person name="Eichinger L."/>
            <person name="Gallinger C."/>
            <person name="Pawlowski J."/>
            <person name="Sierra R."/>
            <person name="Euteneuer U."/>
            <person name="Pillet L."/>
            <person name="Moustafa A."/>
            <person name="Platzer M."/>
            <person name="Groth M."/>
            <person name="Szafranski K."/>
            <person name="Schliwa M."/>
        </authorList>
    </citation>
    <scope>NUCLEOTIDE SEQUENCE [LARGE SCALE GENOMIC DNA]</scope>
</reference>
<comment type="caution">
    <text evidence="2">The sequence shown here is derived from an EMBL/GenBank/DDBJ whole genome shotgun (WGS) entry which is preliminary data.</text>
</comment>
<accession>X6NDW6</accession>
<sequence length="133" mass="15523">MTKSTRVIRRTLTPMWQQALDFELNDNTLRAIKRMSFVAYFFLEVMDWDSIFAHDFIGQHKVKIEINQENIQQKWLPLYDKDYNSEHKKGEILATIEVENIWAGVKDVKLDDVGTNNAGNQAAQKKKKGFFGL</sequence>
<dbReference type="PROSITE" id="PS50004">
    <property type="entry name" value="C2"/>
    <property type="match status" value="1"/>
</dbReference>
<feature type="domain" description="C2" evidence="1">
    <location>
        <begin position="1"/>
        <end position="78"/>
    </location>
</feature>
<dbReference type="CDD" id="cd00030">
    <property type="entry name" value="C2"/>
    <property type="match status" value="1"/>
</dbReference>
<dbReference type="Gene3D" id="2.60.40.150">
    <property type="entry name" value="C2 domain"/>
    <property type="match status" value="1"/>
</dbReference>
<dbReference type="Pfam" id="PF00168">
    <property type="entry name" value="C2"/>
    <property type="match status" value="1"/>
</dbReference>
<dbReference type="SUPFAM" id="SSF49562">
    <property type="entry name" value="C2 domain (Calcium/lipid-binding domain, CaLB)"/>
    <property type="match status" value="1"/>
</dbReference>
<dbReference type="InterPro" id="IPR000008">
    <property type="entry name" value="C2_dom"/>
</dbReference>
<dbReference type="OrthoDB" id="67700at2759"/>
<evidence type="ECO:0000313" key="2">
    <source>
        <dbReference type="EMBL" id="ETO24515.1"/>
    </source>
</evidence>
<dbReference type="AlphaFoldDB" id="X6NDW6"/>
<dbReference type="EMBL" id="ASPP01009175">
    <property type="protein sequence ID" value="ETO24515.1"/>
    <property type="molecule type" value="Genomic_DNA"/>
</dbReference>
<evidence type="ECO:0000313" key="3">
    <source>
        <dbReference type="Proteomes" id="UP000023152"/>
    </source>
</evidence>
<protein>
    <recommendedName>
        <fullName evidence="1">C2 domain-containing protein</fullName>
    </recommendedName>
</protein>
<dbReference type="Proteomes" id="UP000023152">
    <property type="component" value="Unassembled WGS sequence"/>
</dbReference>
<name>X6NDW6_RETFI</name>
<organism evidence="2 3">
    <name type="scientific">Reticulomyxa filosa</name>
    <dbReference type="NCBI Taxonomy" id="46433"/>
    <lineage>
        <taxon>Eukaryota</taxon>
        <taxon>Sar</taxon>
        <taxon>Rhizaria</taxon>
        <taxon>Retaria</taxon>
        <taxon>Foraminifera</taxon>
        <taxon>Monothalamids</taxon>
        <taxon>Reticulomyxidae</taxon>
        <taxon>Reticulomyxa</taxon>
    </lineage>
</organism>
<proteinExistence type="predicted"/>
<keyword evidence="3" id="KW-1185">Reference proteome</keyword>
<gene>
    <name evidence="2" type="ORF">RFI_12643</name>
</gene>
<evidence type="ECO:0000259" key="1">
    <source>
        <dbReference type="PROSITE" id="PS50004"/>
    </source>
</evidence>